<dbReference type="RefSeq" id="WP_248943051.1">
    <property type="nucleotide sequence ID" value="NZ_JAKIKS010000181.1"/>
</dbReference>
<name>A0ABT0LKD1_9GAMM</name>
<evidence type="ECO:0000313" key="1">
    <source>
        <dbReference type="EMBL" id="MCL1127611.1"/>
    </source>
</evidence>
<accession>A0ABT0LKD1</accession>
<protein>
    <submittedName>
        <fullName evidence="1">Uncharacterized protein</fullName>
    </submittedName>
</protein>
<dbReference type="EMBL" id="JAKIKS010000181">
    <property type="protein sequence ID" value="MCL1127611.1"/>
    <property type="molecule type" value="Genomic_DNA"/>
</dbReference>
<sequence length="426" mass="47419">MKTTSINLFIFIILYNVTHITFALELEVGPAIPDGNGGVQVTLYIKGDDAGELQAACIGINKTTLISTNIQWNNDYNNIDWSDENNDPLITDVKETHETTLWEQTSYLPENISSFCSYMGIYEGFIVVYENNDNQSNVVRMASLVQWREESTNANFDGMLTLHFPAGSKVLGGHTFKLSAEELDRNIKFRGFMVRSDNRKSVESKMNSGTGELAGIDNTAIVPASWLYPGIEYLPAVYSVYNETINNKVTTRVACLAENNNGQYTCLNAEYIDEENTFPTSIKKTDENINNLKMLECGNSEDFTAREGYVSLAVQTGDTGYSENNNTWCDKLNNLTRHWVNVTSELGEALYVSNNPYTGALECLSNNNGVCLNEKNASDAIDIQFDFENNINKAITSSAAINESSLCRYATGDINICPNKLQVIFN</sequence>
<gene>
    <name evidence="1" type="ORF">L2764_24845</name>
</gene>
<organism evidence="1 2">
    <name type="scientific">Shewanella surugensis</name>
    <dbReference type="NCBI Taxonomy" id="212020"/>
    <lineage>
        <taxon>Bacteria</taxon>
        <taxon>Pseudomonadati</taxon>
        <taxon>Pseudomonadota</taxon>
        <taxon>Gammaproteobacteria</taxon>
        <taxon>Alteromonadales</taxon>
        <taxon>Shewanellaceae</taxon>
        <taxon>Shewanella</taxon>
    </lineage>
</organism>
<reference evidence="1 2" key="1">
    <citation type="submission" date="2022-01" db="EMBL/GenBank/DDBJ databases">
        <title>Whole genome-based taxonomy of the Shewanellaceae.</title>
        <authorList>
            <person name="Martin-Rodriguez A.J."/>
        </authorList>
    </citation>
    <scope>NUCLEOTIDE SEQUENCE [LARGE SCALE GENOMIC DNA]</scope>
    <source>
        <strain evidence="1 2">DSM 17177</strain>
    </source>
</reference>
<proteinExistence type="predicted"/>
<comment type="caution">
    <text evidence="1">The sequence shown here is derived from an EMBL/GenBank/DDBJ whole genome shotgun (WGS) entry which is preliminary data.</text>
</comment>
<evidence type="ECO:0000313" key="2">
    <source>
        <dbReference type="Proteomes" id="UP001203423"/>
    </source>
</evidence>
<keyword evidence="2" id="KW-1185">Reference proteome</keyword>
<dbReference type="Proteomes" id="UP001203423">
    <property type="component" value="Unassembled WGS sequence"/>
</dbReference>